<evidence type="ECO:0000313" key="1">
    <source>
        <dbReference type="Ensembl" id="ENSFALP00000026692.1"/>
    </source>
</evidence>
<dbReference type="Ensembl" id="ENSFALT00000038309.1">
    <property type="protein sequence ID" value="ENSFALP00000026692.1"/>
    <property type="gene ID" value="ENSFALG00000024928.1"/>
</dbReference>
<sequence length="103" mass="11470">MPSSPSGSSKFSPNVSIHEVMCLHTLWFRTSSCLGKTVPLMFGTSQATCWESGSLKLFDFTHKHSSRCEAASSSLFRDDFPHDSFSPLLRNLKTQVSRGTVRK</sequence>
<organism evidence="1 2">
    <name type="scientific">Ficedula albicollis</name>
    <name type="common">Collared flycatcher</name>
    <name type="synonym">Muscicapa albicollis</name>
    <dbReference type="NCBI Taxonomy" id="59894"/>
    <lineage>
        <taxon>Eukaryota</taxon>
        <taxon>Metazoa</taxon>
        <taxon>Chordata</taxon>
        <taxon>Craniata</taxon>
        <taxon>Vertebrata</taxon>
        <taxon>Euteleostomi</taxon>
        <taxon>Archelosauria</taxon>
        <taxon>Archosauria</taxon>
        <taxon>Dinosauria</taxon>
        <taxon>Saurischia</taxon>
        <taxon>Theropoda</taxon>
        <taxon>Coelurosauria</taxon>
        <taxon>Aves</taxon>
        <taxon>Neognathae</taxon>
        <taxon>Neoaves</taxon>
        <taxon>Telluraves</taxon>
        <taxon>Australaves</taxon>
        <taxon>Passeriformes</taxon>
        <taxon>Muscicapidae</taxon>
        <taxon>Ficedula</taxon>
    </lineage>
</organism>
<protein>
    <submittedName>
        <fullName evidence="1">Uncharacterized protein</fullName>
    </submittedName>
</protein>
<dbReference type="AlphaFoldDB" id="A0A803VVD6"/>
<keyword evidence="2" id="KW-1185">Reference proteome</keyword>
<evidence type="ECO:0000313" key="2">
    <source>
        <dbReference type="Proteomes" id="UP000016665"/>
    </source>
</evidence>
<dbReference type="Proteomes" id="UP000016665">
    <property type="component" value="Chromosome 17"/>
</dbReference>
<name>A0A803VVD6_FICAL</name>
<reference evidence="1" key="3">
    <citation type="submission" date="2025-09" db="UniProtKB">
        <authorList>
            <consortium name="Ensembl"/>
        </authorList>
    </citation>
    <scope>IDENTIFICATION</scope>
</reference>
<reference evidence="1 2" key="1">
    <citation type="journal article" date="2012" name="Nature">
        <title>The genomic landscape of species divergence in Ficedula flycatchers.</title>
        <authorList>
            <person name="Ellegren H."/>
            <person name="Smeds L."/>
            <person name="Burri R."/>
            <person name="Olason P.I."/>
            <person name="Backstrom N."/>
            <person name="Kawakami T."/>
            <person name="Kunstner A."/>
            <person name="Makinen H."/>
            <person name="Nadachowska-Brzyska K."/>
            <person name="Qvarnstrom A."/>
            <person name="Uebbing S."/>
            <person name="Wolf J.B."/>
        </authorList>
    </citation>
    <scope>NUCLEOTIDE SEQUENCE [LARGE SCALE GENOMIC DNA]</scope>
</reference>
<proteinExistence type="predicted"/>
<reference evidence="1" key="2">
    <citation type="submission" date="2025-08" db="UniProtKB">
        <authorList>
            <consortium name="Ensembl"/>
        </authorList>
    </citation>
    <scope>IDENTIFICATION</scope>
</reference>
<accession>A0A803VVD6</accession>